<feature type="region of interest" description="Disordered" evidence="1">
    <location>
        <begin position="17"/>
        <end position="44"/>
    </location>
</feature>
<evidence type="ECO:0000256" key="1">
    <source>
        <dbReference type="SAM" id="MobiDB-lite"/>
    </source>
</evidence>
<feature type="compositionally biased region" description="Low complexity" evidence="1">
    <location>
        <begin position="17"/>
        <end position="35"/>
    </location>
</feature>
<dbReference type="RefSeq" id="XP_040767425.1">
    <property type="nucleotide sequence ID" value="XM_040902767.1"/>
</dbReference>
<dbReference type="Proteomes" id="UP000076871">
    <property type="component" value="Unassembled WGS sequence"/>
</dbReference>
<reference evidence="2 3" key="1">
    <citation type="journal article" date="2016" name="Mol. Biol. Evol.">
        <title>Comparative Genomics of Early-Diverging Mushroom-Forming Fungi Provides Insights into the Origins of Lignocellulose Decay Capabilities.</title>
        <authorList>
            <person name="Nagy L.G."/>
            <person name="Riley R."/>
            <person name="Tritt A."/>
            <person name="Adam C."/>
            <person name="Daum C."/>
            <person name="Floudas D."/>
            <person name="Sun H."/>
            <person name="Yadav J.S."/>
            <person name="Pangilinan J."/>
            <person name="Larsson K.H."/>
            <person name="Matsuura K."/>
            <person name="Barry K."/>
            <person name="Labutti K."/>
            <person name="Kuo R."/>
            <person name="Ohm R.A."/>
            <person name="Bhattacharya S.S."/>
            <person name="Shirouzu T."/>
            <person name="Yoshinaga Y."/>
            <person name="Martin F.M."/>
            <person name="Grigoriev I.V."/>
            <person name="Hibbett D.S."/>
        </authorList>
    </citation>
    <scope>NUCLEOTIDE SEQUENCE [LARGE SCALE GENOMIC DNA]</scope>
    <source>
        <strain evidence="2 3">93-53</strain>
    </source>
</reference>
<evidence type="ECO:0000313" key="3">
    <source>
        <dbReference type="Proteomes" id="UP000076871"/>
    </source>
</evidence>
<dbReference type="AlphaFoldDB" id="A0A165G100"/>
<sequence>MAGISLTYDFGTFLLPSPRSSSSSSHQPSSPQPSSLVYKSSSPKKPNKWLARVVASTVVDSVTRRQIAPGQEHLLVITAEWRATSRRTAPPKRRRRLATSAARRVTCRESALRMQTRRAAAMAAAARALSVIDAERSDTLRVRVPRQLRAAATRVDTLLSAGVTSERASPAEASVTYRVTACKAQSATIARDSDIFPKIAPSRNARRATPVAPKDTSRATALEPRKPLLRVLLEHMFMSDIVSCSFYLLL</sequence>
<dbReference type="EMBL" id="KV427611">
    <property type="protein sequence ID" value="KZT09685.1"/>
    <property type="molecule type" value="Genomic_DNA"/>
</dbReference>
<name>A0A165G100_9APHY</name>
<protein>
    <submittedName>
        <fullName evidence="2">Uncharacterized protein</fullName>
    </submittedName>
</protein>
<proteinExistence type="predicted"/>
<evidence type="ECO:0000313" key="2">
    <source>
        <dbReference type="EMBL" id="KZT09685.1"/>
    </source>
</evidence>
<dbReference type="InParanoid" id="A0A165G100"/>
<gene>
    <name evidence="2" type="ORF">LAESUDRAFT_516523</name>
</gene>
<accession>A0A165G100</accession>
<dbReference type="GeneID" id="63819798"/>
<organism evidence="2 3">
    <name type="scientific">Laetiporus sulphureus 93-53</name>
    <dbReference type="NCBI Taxonomy" id="1314785"/>
    <lineage>
        <taxon>Eukaryota</taxon>
        <taxon>Fungi</taxon>
        <taxon>Dikarya</taxon>
        <taxon>Basidiomycota</taxon>
        <taxon>Agaricomycotina</taxon>
        <taxon>Agaricomycetes</taxon>
        <taxon>Polyporales</taxon>
        <taxon>Laetiporus</taxon>
    </lineage>
</organism>
<keyword evidence="3" id="KW-1185">Reference proteome</keyword>